<dbReference type="Proteomes" id="UP000092154">
    <property type="component" value="Unassembled WGS sequence"/>
</dbReference>
<keyword evidence="2" id="KW-1185">Reference proteome</keyword>
<dbReference type="InParanoid" id="A0A1B7MF04"/>
<reference evidence="1 2" key="1">
    <citation type="submission" date="2016-06" db="EMBL/GenBank/DDBJ databases">
        <title>Comparative genomics of the ectomycorrhizal sister species Rhizopogon vinicolor and Rhizopogon vesiculosus (Basidiomycota: Boletales) reveals a divergence of the mating type B locus.</title>
        <authorList>
            <consortium name="DOE Joint Genome Institute"/>
            <person name="Mujic A.B."/>
            <person name="Kuo A."/>
            <person name="Tritt A."/>
            <person name="Lipzen A."/>
            <person name="Chen C."/>
            <person name="Johnson J."/>
            <person name="Sharma A."/>
            <person name="Barry K."/>
            <person name="Grigoriev I.V."/>
            <person name="Spatafora J.W."/>
        </authorList>
    </citation>
    <scope>NUCLEOTIDE SEQUENCE [LARGE SCALE GENOMIC DNA]</scope>
    <source>
        <strain evidence="1 2">AM-OR11-026</strain>
    </source>
</reference>
<protein>
    <submittedName>
        <fullName evidence="1">Uncharacterized protein</fullName>
    </submittedName>
</protein>
<organism evidence="1 2">
    <name type="scientific">Rhizopogon vinicolor AM-OR11-026</name>
    <dbReference type="NCBI Taxonomy" id="1314800"/>
    <lineage>
        <taxon>Eukaryota</taxon>
        <taxon>Fungi</taxon>
        <taxon>Dikarya</taxon>
        <taxon>Basidiomycota</taxon>
        <taxon>Agaricomycotina</taxon>
        <taxon>Agaricomycetes</taxon>
        <taxon>Agaricomycetidae</taxon>
        <taxon>Boletales</taxon>
        <taxon>Suillineae</taxon>
        <taxon>Rhizopogonaceae</taxon>
        <taxon>Rhizopogon</taxon>
    </lineage>
</organism>
<proteinExistence type="predicted"/>
<evidence type="ECO:0000313" key="1">
    <source>
        <dbReference type="EMBL" id="OAX31171.1"/>
    </source>
</evidence>
<name>A0A1B7MF04_9AGAM</name>
<dbReference type="EMBL" id="KV449548">
    <property type="protein sequence ID" value="OAX31171.1"/>
    <property type="molecule type" value="Genomic_DNA"/>
</dbReference>
<evidence type="ECO:0000313" key="2">
    <source>
        <dbReference type="Proteomes" id="UP000092154"/>
    </source>
</evidence>
<sequence>MSSLLLIDSLERWRSDGSNHQFIHTGSLDEVCYQKASEEEERPSHGFFLSVSEANVLFSRTCKHLRMNRGDACSIRQGCSYIVHLFPSIFIVPLRRTEPSVQFSLGLEP</sequence>
<dbReference type="AlphaFoldDB" id="A0A1B7MF04"/>
<accession>A0A1B7MF04</accession>
<gene>
    <name evidence="1" type="ORF">K503DRAFT_806302</name>
</gene>